<comment type="pathway">
    <text evidence="3 8">Carbohydrate metabolism; hexose metabolism.</text>
</comment>
<dbReference type="AlphaFoldDB" id="A0A8B8EJ31"/>
<dbReference type="UniPathway" id="UPA00242"/>
<comment type="pathway">
    <text evidence="2">Carbohydrate metabolism; galactose metabolism.</text>
</comment>
<keyword evidence="10" id="KW-0812">Transmembrane</keyword>
<keyword evidence="10" id="KW-1133">Transmembrane helix</keyword>
<keyword evidence="6 8" id="KW-0119">Carbohydrate metabolism</keyword>
<evidence type="ECO:0000256" key="2">
    <source>
        <dbReference type="ARBA" id="ARBA00004947"/>
    </source>
</evidence>
<dbReference type="InterPro" id="IPR008183">
    <property type="entry name" value="Aldose_1/G6P_1-epimerase"/>
</dbReference>
<name>A0A8B8EJ31_CRAVI</name>
<reference evidence="12" key="1">
    <citation type="submission" date="2025-08" db="UniProtKB">
        <authorList>
            <consortium name="RefSeq"/>
        </authorList>
    </citation>
    <scope>IDENTIFICATION</scope>
    <source>
        <tissue evidence="12">Whole sample</tissue>
    </source>
</reference>
<dbReference type="PANTHER" id="PTHR10091:SF0">
    <property type="entry name" value="GALACTOSE MUTAROTASE"/>
    <property type="match status" value="1"/>
</dbReference>
<evidence type="ECO:0000313" key="12">
    <source>
        <dbReference type="RefSeq" id="XP_022340662.1"/>
    </source>
</evidence>
<evidence type="ECO:0000256" key="10">
    <source>
        <dbReference type="SAM" id="Phobius"/>
    </source>
</evidence>
<sequence length="409" mass="44992">MIEKSSTNSKNLQGACNRKRARVVGGLIAAVCVVAAAVIGVSVHMSDNKDTKESSGEILERLQAKDIVIPTEEPFGEIKDGRTVKRFSFTNKNNITVRIISYGATITDILMPDKNGTLVDISLGFDTAAEYEDKHSYIGAALGRITERMKGSRFTIDGVEYNVSQNEGHNQVHGGFYGFDSKLFDAKIKGDRVEMTYVSPDGEEGFPGELTSVFTFQLTNDNELILGYSATTTKATPVNLSNHVYFNLEGHKAGKNGDHVLSVYTNRYIPIDEAFLPLGDGEIASVNGTKYDLQKPTLVRKVIEDIPVSCYVFGKRGTKKRVARLENPQNGRCIDVYTTEPGLDVYFSAHMKQNLYGKDGAKYGPNEEGGVCLIPMQYPSGANMPNFPDTILRPGETYNQTTIYKFGLI</sequence>
<evidence type="ECO:0000256" key="1">
    <source>
        <dbReference type="ARBA" id="ARBA00001712"/>
    </source>
</evidence>
<dbReference type="GO" id="GO:0030246">
    <property type="term" value="F:carbohydrate binding"/>
    <property type="evidence" value="ECO:0007669"/>
    <property type="project" value="InterPro"/>
</dbReference>
<protein>
    <recommendedName>
        <fullName evidence="8">Aldose 1-epimerase</fullName>
        <ecNumber evidence="8">5.1.3.3</ecNumber>
    </recommendedName>
</protein>
<feature type="transmembrane region" description="Helical" evidence="10">
    <location>
        <begin position="21"/>
        <end position="45"/>
    </location>
</feature>
<dbReference type="InterPro" id="IPR011013">
    <property type="entry name" value="Gal_mutarotase_sf_dom"/>
</dbReference>
<dbReference type="KEGG" id="cvn:111135159"/>
<dbReference type="EC" id="5.1.3.3" evidence="8"/>
<dbReference type="GO" id="GO:0006006">
    <property type="term" value="P:glucose metabolic process"/>
    <property type="evidence" value="ECO:0007669"/>
    <property type="project" value="TreeGrafter"/>
</dbReference>
<evidence type="ECO:0000256" key="6">
    <source>
        <dbReference type="ARBA" id="ARBA00023277"/>
    </source>
</evidence>
<dbReference type="GO" id="GO:0033499">
    <property type="term" value="P:galactose catabolic process via UDP-galactose, Leloir pathway"/>
    <property type="evidence" value="ECO:0007669"/>
    <property type="project" value="TreeGrafter"/>
</dbReference>
<evidence type="ECO:0000256" key="7">
    <source>
        <dbReference type="ARBA" id="ARBA00045743"/>
    </source>
</evidence>
<dbReference type="InterPro" id="IPR015443">
    <property type="entry name" value="Aldose_1-epimerase"/>
</dbReference>
<comment type="catalytic activity">
    <reaction evidence="1">
        <text>alpha-D-galactose = beta-D-galactose</text>
        <dbReference type="Rhea" id="RHEA:28675"/>
        <dbReference type="ChEBI" id="CHEBI:27667"/>
        <dbReference type="ChEBI" id="CHEBI:28061"/>
        <dbReference type="EC" id="5.1.3.3"/>
    </reaction>
    <physiologicalReaction direction="right-to-left" evidence="1">
        <dbReference type="Rhea" id="RHEA:28677"/>
    </physiologicalReaction>
</comment>
<comment type="catalytic activity">
    <reaction evidence="8">
        <text>alpha-D-glucose = beta-D-glucose</text>
        <dbReference type="Rhea" id="RHEA:10264"/>
        <dbReference type="ChEBI" id="CHEBI:15903"/>
        <dbReference type="ChEBI" id="CHEBI:17925"/>
        <dbReference type="EC" id="5.1.3.3"/>
    </reaction>
</comment>
<evidence type="ECO:0000256" key="5">
    <source>
        <dbReference type="ARBA" id="ARBA00023235"/>
    </source>
</evidence>
<evidence type="ECO:0000313" key="11">
    <source>
        <dbReference type="Proteomes" id="UP000694844"/>
    </source>
</evidence>
<dbReference type="CDD" id="cd09019">
    <property type="entry name" value="galactose_mutarotase_like"/>
    <property type="match status" value="1"/>
</dbReference>
<dbReference type="Proteomes" id="UP000694844">
    <property type="component" value="Chromosome 5"/>
</dbReference>
<dbReference type="InterPro" id="IPR047215">
    <property type="entry name" value="Galactose_mutarotase-like"/>
</dbReference>
<dbReference type="Pfam" id="PF01263">
    <property type="entry name" value="Aldose_epim"/>
    <property type="match status" value="1"/>
</dbReference>
<feature type="binding site" evidence="9">
    <location>
        <begin position="243"/>
        <end position="245"/>
    </location>
    <ligand>
        <name>beta-D-galactose</name>
        <dbReference type="ChEBI" id="CHEBI:27667"/>
    </ligand>
</feature>
<dbReference type="PANTHER" id="PTHR10091">
    <property type="entry name" value="ALDOSE-1-EPIMERASE"/>
    <property type="match status" value="1"/>
</dbReference>
<proteinExistence type="inferred from homology"/>
<comment type="similarity">
    <text evidence="4 8">Belongs to the aldose epimerase family.</text>
</comment>
<gene>
    <name evidence="12" type="primary">LOC111135159</name>
</gene>
<keyword evidence="10" id="KW-0472">Membrane</keyword>
<keyword evidence="11" id="KW-1185">Reference proteome</keyword>
<dbReference type="GO" id="GO:0004034">
    <property type="term" value="F:aldose 1-epimerase activity"/>
    <property type="evidence" value="ECO:0007669"/>
    <property type="project" value="UniProtKB-EC"/>
</dbReference>
<dbReference type="PIRSF" id="PIRSF005096">
    <property type="entry name" value="GALM"/>
    <property type="match status" value="1"/>
</dbReference>
<dbReference type="OrthoDB" id="274691at2759"/>
<dbReference type="SUPFAM" id="SSF74650">
    <property type="entry name" value="Galactose mutarotase-like"/>
    <property type="match status" value="1"/>
</dbReference>
<keyword evidence="5 8" id="KW-0413">Isomerase</keyword>
<evidence type="ECO:0000256" key="8">
    <source>
        <dbReference type="PIRNR" id="PIRNR005096"/>
    </source>
</evidence>
<evidence type="ECO:0000256" key="9">
    <source>
        <dbReference type="PIRSR" id="PIRSR005096-3"/>
    </source>
</evidence>
<dbReference type="Gene3D" id="2.70.98.10">
    <property type="match status" value="1"/>
</dbReference>
<dbReference type="GeneID" id="111135159"/>
<dbReference type="RefSeq" id="XP_022340662.1">
    <property type="nucleotide sequence ID" value="XM_022484954.1"/>
</dbReference>
<comment type="function">
    <text evidence="7">Mutarotase that catalyzes the interconversion of beta-D-galactose and alpha-D-galactose during galactose metabolism. Beta-D-galactose is metabolized in the liver into glucose 1-phosphate, the primary metabolic fuel, by the action of four enzymes that constitute the Leloir pathway: GALM, GALK1 (galactokinase), GALT (galactose-1-phosphate uridylyltransferase) and GALE (UDP-galactose-4'-epimerase). Involved in the maintenance of the equilibrium between the beta- and alpha-anomers of galactose, therefore ensuring a sufficient supply of the alpha-anomer for GALK1. Also active on D-glucose although shows a preference for galactose over glucose.</text>
</comment>
<organism evidence="11 12">
    <name type="scientific">Crassostrea virginica</name>
    <name type="common">Eastern oyster</name>
    <dbReference type="NCBI Taxonomy" id="6565"/>
    <lineage>
        <taxon>Eukaryota</taxon>
        <taxon>Metazoa</taxon>
        <taxon>Spiralia</taxon>
        <taxon>Lophotrochozoa</taxon>
        <taxon>Mollusca</taxon>
        <taxon>Bivalvia</taxon>
        <taxon>Autobranchia</taxon>
        <taxon>Pteriomorphia</taxon>
        <taxon>Ostreida</taxon>
        <taxon>Ostreoidea</taxon>
        <taxon>Ostreidae</taxon>
        <taxon>Crassostrea</taxon>
    </lineage>
</organism>
<dbReference type="UniPathway" id="UPA00214"/>
<accession>A0A8B8EJ31</accession>
<evidence type="ECO:0000256" key="3">
    <source>
        <dbReference type="ARBA" id="ARBA00005028"/>
    </source>
</evidence>
<evidence type="ECO:0000256" key="4">
    <source>
        <dbReference type="ARBA" id="ARBA00006206"/>
    </source>
</evidence>
<dbReference type="InterPro" id="IPR014718">
    <property type="entry name" value="GH-type_carb-bd"/>
</dbReference>